<reference evidence="2" key="1">
    <citation type="submission" date="2017-02" db="UniProtKB">
        <authorList>
            <consortium name="WormBaseParasite"/>
        </authorList>
    </citation>
    <scope>IDENTIFICATION</scope>
</reference>
<organism evidence="1 2">
    <name type="scientific">Ascaris lumbricoides</name>
    <name type="common">Giant roundworm</name>
    <dbReference type="NCBI Taxonomy" id="6252"/>
    <lineage>
        <taxon>Eukaryota</taxon>
        <taxon>Metazoa</taxon>
        <taxon>Ecdysozoa</taxon>
        <taxon>Nematoda</taxon>
        <taxon>Chromadorea</taxon>
        <taxon>Rhabditida</taxon>
        <taxon>Spirurina</taxon>
        <taxon>Ascaridomorpha</taxon>
        <taxon>Ascaridoidea</taxon>
        <taxon>Ascarididae</taxon>
        <taxon>Ascaris</taxon>
    </lineage>
</organism>
<dbReference type="WBParaSite" id="ALUE_0001040601-mRNA-1">
    <property type="protein sequence ID" value="ALUE_0001040601-mRNA-1"/>
    <property type="gene ID" value="ALUE_0001040601"/>
</dbReference>
<keyword evidence="1" id="KW-1185">Reference proteome</keyword>
<dbReference type="AlphaFoldDB" id="A0A0M3I1Z5"/>
<sequence length="196" mass="21665">MEVGRTLAGHRGSSIPGEPIVVNVDANHTHWFYDTLCSRAERVITTGPAEALLVNNNFWADIIILGIVHLLGQRTPVRRSLEGSVLGARNYAYCCKEVRSGCSSAAKSLASKIGNLSCITKHPSFASVCLDVEVLNMLATHEGVCTEWLGPEEKFMNRDYRYVAFRAFSYWTHGDDSRGNKLEPPLCVLARIVQVL</sequence>
<name>A0A0M3I1Z5_ASCLU</name>
<proteinExistence type="predicted"/>
<dbReference type="Proteomes" id="UP000036681">
    <property type="component" value="Unplaced"/>
</dbReference>
<evidence type="ECO:0000313" key="1">
    <source>
        <dbReference type="Proteomes" id="UP000036681"/>
    </source>
</evidence>
<accession>A0A0M3I1Z5</accession>
<dbReference type="PANTHER" id="PTHR36981">
    <property type="entry name" value="ZGC:195170"/>
    <property type="match status" value="1"/>
</dbReference>
<protein>
    <submittedName>
        <fullName evidence="2">MH2 domain-containing protein</fullName>
    </submittedName>
</protein>
<dbReference type="PANTHER" id="PTHR36981:SF1">
    <property type="entry name" value="P2X PURINORECEPTOR 7 INTRACELLULAR DOMAIN-CONTAINING PROTEIN"/>
    <property type="match status" value="1"/>
</dbReference>
<evidence type="ECO:0000313" key="2">
    <source>
        <dbReference type="WBParaSite" id="ALUE_0001040601-mRNA-1"/>
    </source>
</evidence>